<dbReference type="GO" id="GO:0051539">
    <property type="term" value="F:4 iron, 4 sulfur cluster binding"/>
    <property type="evidence" value="ECO:0007669"/>
    <property type="project" value="UniProtKB-KW"/>
</dbReference>
<dbReference type="InterPro" id="IPR007197">
    <property type="entry name" value="rSAM"/>
</dbReference>
<keyword evidence="3" id="KW-0004">4Fe-4S</keyword>
<evidence type="ECO:0000256" key="7">
    <source>
        <dbReference type="ARBA" id="ARBA00022691"/>
    </source>
</evidence>
<dbReference type="GO" id="GO:0008173">
    <property type="term" value="F:RNA methyltransferase activity"/>
    <property type="evidence" value="ECO:0007669"/>
    <property type="project" value="InterPro"/>
</dbReference>
<evidence type="ECO:0000256" key="3">
    <source>
        <dbReference type="ARBA" id="ARBA00022485"/>
    </source>
</evidence>
<dbReference type="InterPro" id="IPR013785">
    <property type="entry name" value="Aldolase_TIM"/>
</dbReference>
<dbReference type="SFLD" id="SFLDS00029">
    <property type="entry name" value="Radical_SAM"/>
    <property type="match status" value="1"/>
</dbReference>
<evidence type="ECO:0000256" key="1">
    <source>
        <dbReference type="ARBA" id="ARBA00001966"/>
    </source>
</evidence>
<evidence type="ECO:0000256" key="4">
    <source>
        <dbReference type="ARBA" id="ARBA00022490"/>
    </source>
</evidence>
<dbReference type="Gene3D" id="3.20.20.70">
    <property type="entry name" value="Aldolase class I"/>
    <property type="match status" value="1"/>
</dbReference>
<keyword evidence="8" id="KW-0479">Metal-binding</keyword>
<dbReference type="PANTHER" id="PTHR30544">
    <property type="entry name" value="23S RRNA METHYLTRANSFERASE"/>
    <property type="match status" value="1"/>
</dbReference>
<dbReference type="GeneID" id="72776719"/>
<dbReference type="InterPro" id="IPR004383">
    <property type="entry name" value="rRNA_lsu_MTrfase_RlmN/Cfr"/>
</dbReference>
<dbReference type="CDD" id="cd01335">
    <property type="entry name" value="Radical_SAM"/>
    <property type="match status" value="1"/>
</dbReference>
<evidence type="ECO:0000256" key="10">
    <source>
        <dbReference type="ARBA" id="ARBA00023014"/>
    </source>
</evidence>
<evidence type="ECO:0000256" key="8">
    <source>
        <dbReference type="ARBA" id="ARBA00022723"/>
    </source>
</evidence>
<keyword evidence="7" id="KW-0949">S-adenosyl-L-methionine</keyword>
<name>A0A9E7SCM8_9EURY</name>
<dbReference type="AlphaFoldDB" id="A0A9E7SCM8"/>
<dbReference type="InterPro" id="IPR040072">
    <property type="entry name" value="Methyltransferase_A"/>
</dbReference>
<evidence type="ECO:0000256" key="6">
    <source>
        <dbReference type="ARBA" id="ARBA00022679"/>
    </source>
</evidence>
<feature type="domain" description="Radical SAM core" evidence="11">
    <location>
        <begin position="36"/>
        <end position="269"/>
    </location>
</feature>
<dbReference type="PIRSF" id="PIRSF006004">
    <property type="entry name" value="CHP00048"/>
    <property type="match status" value="1"/>
</dbReference>
<sequence length="316" mass="36130">MEILSEIGDPNVAVVYIGKTSKGNIVEFVESVPTSNPAEKWVLIVSSLNGCPVGCKMCDAGFFYKGKLGLDELLEQIEYPIEKRWGGKPKTRRFKVQFARMGEPSFNMAVIEALRHLGEHYENFYPSISTIAPIGTDKFFDALLELKKELFKDKFQLQFSIHSTNPEQRDKIIPVRKWEFEKIAEYGKAFYDEGGKKITLNFALARENEADARIIAEHFPKEYFLIKITPLNPTVSVMKNSLTNDIDLETGLPIKHKEFVENLRKLGYNIIISVGDTRENLIGSNCGQYILRFLKERPELKEAYTFLKTSNFNIIP</sequence>
<proteinExistence type="predicted"/>
<keyword evidence="13" id="KW-1185">Reference proteome</keyword>
<dbReference type="PROSITE" id="PS51918">
    <property type="entry name" value="RADICAL_SAM"/>
    <property type="match status" value="1"/>
</dbReference>
<protein>
    <submittedName>
        <fullName evidence="12">Radical SAM protein</fullName>
    </submittedName>
</protein>
<evidence type="ECO:0000259" key="11">
    <source>
        <dbReference type="PROSITE" id="PS51918"/>
    </source>
</evidence>
<keyword evidence="10" id="KW-0411">Iron-sulfur</keyword>
<dbReference type="GO" id="GO:0030488">
    <property type="term" value="P:tRNA methylation"/>
    <property type="evidence" value="ECO:0007669"/>
    <property type="project" value="TreeGrafter"/>
</dbReference>
<keyword evidence="9" id="KW-0408">Iron</keyword>
<dbReference type="GO" id="GO:0046872">
    <property type="term" value="F:metal ion binding"/>
    <property type="evidence" value="ECO:0007669"/>
    <property type="project" value="UniProtKB-KW"/>
</dbReference>
<comment type="subcellular location">
    <subcellularLocation>
        <location evidence="2">Cytoplasm</location>
    </subcellularLocation>
</comment>
<evidence type="ECO:0000256" key="5">
    <source>
        <dbReference type="ARBA" id="ARBA00022603"/>
    </source>
</evidence>
<dbReference type="SUPFAM" id="SSF102114">
    <property type="entry name" value="Radical SAM enzymes"/>
    <property type="match status" value="1"/>
</dbReference>
<dbReference type="InterPro" id="IPR058240">
    <property type="entry name" value="rSAM_sf"/>
</dbReference>
<dbReference type="GO" id="GO:0070475">
    <property type="term" value="P:rRNA base methylation"/>
    <property type="evidence" value="ECO:0007669"/>
    <property type="project" value="TreeGrafter"/>
</dbReference>
<dbReference type="RefSeq" id="WP_251949217.1">
    <property type="nucleotide sequence ID" value="NZ_CP080572.1"/>
</dbReference>
<dbReference type="EMBL" id="CP080572">
    <property type="protein sequence ID" value="USG99950.1"/>
    <property type="molecule type" value="Genomic_DNA"/>
</dbReference>
<evidence type="ECO:0000313" key="12">
    <source>
        <dbReference type="EMBL" id="USG99950.1"/>
    </source>
</evidence>
<dbReference type="PANTHER" id="PTHR30544:SF5">
    <property type="entry name" value="RADICAL SAM CORE DOMAIN-CONTAINING PROTEIN"/>
    <property type="match status" value="1"/>
</dbReference>
<dbReference type="GO" id="GO:0005737">
    <property type="term" value="C:cytoplasm"/>
    <property type="evidence" value="ECO:0007669"/>
    <property type="project" value="UniProtKB-SubCell"/>
</dbReference>
<keyword evidence="6" id="KW-0808">Transferase</keyword>
<dbReference type="KEGG" id="thei:K1720_00210"/>
<comment type="cofactor">
    <cofactor evidence="1">
        <name>[4Fe-4S] cluster</name>
        <dbReference type="ChEBI" id="CHEBI:49883"/>
    </cofactor>
</comment>
<dbReference type="Pfam" id="PF04055">
    <property type="entry name" value="Radical_SAM"/>
    <property type="match status" value="1"/>
</dbReference>
<keyword evidence="4" id="KW-0963">Cytoplasm</keyword>
<evidence type="ECO:0000313" key="13">
    <source>
        <dbReference type="Proteomes" id="UP001056425"/>
    </source>
</evidence>
<dbReference type="Proteomes" id="UP001056425">
    <property type="component" value="Chromosome"/>
</dbReference>
<evidence type="ECO:0000256" key="9">
    <source>
        <dbReference type="ARBA" id="ARBA00023004"/>
    </source>
</evidence>
<organism evidence="12 13">
    <name type="scientific">Thermococcus argininiproducens</name>
    <dbReference type="NCBI Taxonomy" id="2866384"/>
    <lineage>
        <taxon>Archaea</taxon>
        <taxon>Methanobacteriati</taxon>
        <taxon>Methanobacteriota</taxon>
        <taxon>Thermococci</taxon>
        <taxon>Thermococcales</taxon>
        <taxon>Thermococcaceae</taxon>
        <taxon>Thermococcus</taxon>
    </lineage>
</organism>
<keyword evidence="5" id="KW-0489">Methyltransferase</keyword>
<reference evidence="12 13" key="1">
    <citation type="submission" date="2021-08" db="EMBL/GenBank/DDBJ databases">
        <title>Thermococcus onnuriiensis IOH2.</title>
        <authorList>
            <person name="Park Y.-J."/>
        </authorList>
    </citation>
    <scope>NUCLEOTIDE SEQUENCE [LARGE SCALE GENOMIC DNA]</scope>
    <source>
        <strain evidence="12 13">IOH2</strain>
    </source>
</reference>
<gene>
    <name evidence="12" type="ORF">K1720_00210</name>
</gene>
<evidence type="ECO:0000256" key="2">
    <source>
        <dbReference type="ARBA" id="ARBA00004496"/>
    </source>
</evidence>
<accession>A0A9E7SCM8</accession>